<protein>
    <submittedName>
        <fullName evidence="1">Uncharacterized protein</fullName>
    </submittedName>
</protein>
<proteinExistence type="predicted"/>
<accession>A0ABR0YBQ2</accession>
<keyword evidence="2" id="KW-1185">Reference proteome</keyword>
<organism evidence="1 2">
    <name type="scientific">Huso huso</name>
    <name type="common">Beluga</name>
    <name type="synonym">Acipenser huso</name>
    <dbReference type="NCBI Taxonomy" id="61971"/>
    <lineage>
        <taxon>Eukaryota</taxon>
        <taxon>Metazoa</taxon>
        <taxon>Chordata</taxon>
        <taxon>Craniata</taxon>
        <taxon>Vertebrata</taxon>
        <taxon>Euteleostomi</taxon>
        <taxon>Actinopterygii</taxon>
        <taxon>Chondrostei</taxon>
        <taxon>Acipenseriformes</taxon>
        <taxon>Acipenseridae</taxon>
        <taxon>Huso</taxon>
    </lineage>
</organism>
<reference evidence="1 2" key="1">
    <citation type="submission" date="2021-05" db="EMBL/GenBank/DDBJ databases">
        <authorList>
            <person name="Zahm M."/>
            <person name="Klopp C."/>
            <person name="Cabau C."/>
            <person name="Kuhl H."/>
            <person name="Suciu R."/>
            <person name="Ciorpac M."/>
            <person name="Holostenco D."/>
            <person name="Gessner J."/>
            <person name="Wuertz S."/>
            <person name="Hohne C."/>
            <person name="Stock M."/>
            <person name="Gislard M."/>
            <person name="Lluch J."/>
            <person name="Milhes M."/>
            <person name="Lampietro C."/>
            <person name="Lopez Roques C."/>
            <person name="Donnadieu C."/>
            <person name="Du K."/>
            <person name="Schartl M."/>
            <person name="Guiguen Y."/>
        </authorList>
    </citation>
    <scope>NUCLEOTIDE SEQUENCE [LARGE SCALE GENOMIC DNA]</scope>
    <source>
        <strain evidence="1">Hh-F2</strain>
        <tissue evidence="1">Blood</tissue>
    </source>
</reference>
<gene>
    <name evidence="1" type="ORF">HHUSO_G31691</name>
</gene>
<evidence type="ECO:0000313" key="1">
    <source>
        <dbReference type="EMBL" id="KAK6470067.1"/>
    </source>
</evidence>
<name>A0ABR0YBQ2_HUSHU</name>
<comment type="caution">
    <text evidence="1">The sequence shown here is derived from an EMBL/GenBank/DDBJ whole genome shotgun (WGS) entry which is preliminary data.</text>
</comment>
<dbReference type="Proteomes" id="UP001369086">
    <property type="component" value="Unassembled WGS sequence"/>
</dbReference>
<sequence length="89" mass="10394">MDLTRHRNWLVCSAWISRGTETGLCVQHGSHEAQKLARVFSMDLKRHRNWLVCSAWISRGTETGLCVQHGSPFLHHRHRQQRLSSFVFL</sequence>
<dbReference type="EMBL" id="JAHFZB010000037">
    <property type="protein sequence ID" value="KAK6470067.1"/>
    <property type="molecule type" value="Genomic_DNA"/>
</dbReference>
<evidence type="ECO:0000313" key="2">
    <source>
        <dbReference type="Proteomes" id="UP001369086"/>
    </source>
</evidence>